<dbReference type="Gene3D" id="3.40.50.2300">
    <property type="match status" value="1"/>
</dbReference>
<dbReference type="InterPro" id="IPR027417">
    <property type="entry name" value="P-loop_NTPase"/>
</dbReference>
<dbReference type="GO" id="GO:0006355">
    <property type="term" value="P:regulation of DNA-templated transcription"/>
    <property type="evidence" value="ECO:0007669"/>
    <property type="project" value="InterPro"/>
</dbReference>
<dbReference type="InterPro" id="IPR058031">
    <property type="entry name" value="AAA_lid_NorR"/>
</dbReference>
<dbReference type="SMART" id="SM00448">
    <property type="entry name" value="REC"/>
    <property type="match status" value="1"/>
</dbReference>
<dbReference type="PRINTS" id="PR01590">
    <property type="entry name" value="HTHFIS"/>
</dbReference>
<dbReference type="Gene3D" id="1.10.10.60">
    <property type="entry name" value="Homeodomain-like"/>
    <property type="match status" value="1"/>
</dbReference>
<protein>
    <recommendedName>
        <fullName evidence="1">Stage 0 sporulation protein A homolog</fullName>
    </recommendedName>
</protein>
<dbReference type="PROSITE" id="PS50045">
    <property type="entry name" value="SIGMA54_INTERACT_4"/>
    <property type="match status" value="1"/>
</dbReference>
<dbReference type="Pfam" id="PF00158">
    <property type="entry name" value="Sigma54_activat"/>
    <property type="match status" value="1"/>
</dbReference>
<evidence type="ECO:0000256" key="3">
    <source>
        <dbReference type="ARBA" id="ARBA00022840"/>
    </source>
</evidence>
<evidence type="ECO:0000259" key="9">
    <source>
        <dbReference type="PROSITE" id="PS50110"/>
    </source>
</evidence>
<keyword evidence="4" id="KW-0805">Transcription regulation</keyword>
<dbReference type="InterPro" id="IPR002078">
    <property type="entry name" value="Sigma_54_int"/>
</dbReference>
<dbReference type="InterPro" id="IPR002197">
    <property type="entry name" value="HTH_Fis"/>
</dbReference>
<dbReference type="InterPro" id="IPR025944">
    <property type="entry name" value="Sigma_54_int_dom_CS"/>
</dbReference>
<dbReference type="PROSITE" id="PS00675">
    <property type="entry name" value="SIGMA54_INTERACT_1"/>
    <property type="match status" value="1"/>
</dbReference>
<dbReference type="RefSeq" id="WP_170270267.1">
    <property type="nucleotide sequence ID" value="NZ_JABEQB010000004.1"/>
</dbReference>
<feature type="domain" description="Response regulatory" evidence="9">
    <location>
        <begin position="17"/>
        <end position="131"/>
    </location>
</feature>
<dbReference type="InterPro" id="IPR025662">
    <property type="entry name" value="Sigma_54_int_dom_ATP-bd_1"/>
</dbReference>
<dbReference type="FunFam" id="3.40.50.300:FF:000006">
    <property type="entry name" value="DNA-binding transcriptional regulator NtrC"/>
    <property type="match status" value="1"/>
</dbReference>
<dbReference type="PANTHER" id="PTHR32071">
    <property type="entry name" value="TRANSCRIPTIONAL REGULATORY PROTEIN"/>
    <property type="match status" value="1"/>
</dbReference>
<gene>
    <name evidence="10" type="ORF">HKI81_02435</name>
</gene>
<dbReference type="Gene3D" id="3.40.50.300">
    <property type="entry name" value="P-loop containing nucleotide triphosphate hydrolases"/>
    <property type="match status" value="1"/>
</dbReference>
<dbReference type="PROSITE" id="PS00688">
    <property type="entry name" value="SIGMA54_INTERACT_3"/>
    <property type="match status" value="1"/>
</dbReference>
<keyword evidence="5" id="KW-0804">Transcription</keyword>
<keyword evidence="3" id="KW-0067">ATP-binding</keyword>
<comment type="function">
    <text evidence="6">May play the central regulatory role in sporulation. It may be an element of the effector pathway responsible for the activation of sporulation genes in response to nutritional stress. Spo0A may act in concert with spo0H (a sigma factor) to control the expression of some genes that are critical to the sporulation process.</text>
</comment>
<dbReference type="InterPro" id="IPR011006">
    <property type="entry name" value="CheY-like_superfamily"/>
</dbReference>
<feature type="modified residue" description="4-aspartylphosphate" evidence="7">
    <location>
        <position position="66"/>
    </location>
</feature>
<dbReference type="SMART" id="SM00382">
    <property type="entry name" value="AAA"/>
    <property type="match status" value="1"/>
</dbReference>
<organism evidence="10 11">
    <name type="scientific">Caldanaerobacter subterraneus</name>
    <dbReference type="NCBI Taxonomy" id="911092"/>
    <lineage>
        <taxon>Bacteria</taxon>
        <taxon>Bacillati</taxon>
        <taxon>Bacillota</taxon>
        <taxon>Clostridia</taxon>
        <taxon>Thermoanaerobacterales</taxon>
        <taxon>Thermoanaerobacteraceae</taxon>
        <taxon>Caldanaerobacter</taxon>
    </lineage>
</organism>
<dbReference type="SUPFAM" id="SSF46689">
    <property type="entry name" value="Homeodomain-like"/>
    <property type="match status" value="1"/>
</dbReference>
<accession>A0A7Y2L6F9</accession>
<dbReference type="PANTHER" id="PTHR32071:SF113">
    <property type="entry name" value="ALGINATE BIOSYNTHESIS TRANSCRIPTIONAL REGULATORY PROTEIN ALGB"/>
    <property type="match status" value="1"/>
</dbReference>
<evidence type="ECO:0000256" key="5">
    <source>
        <dbReference type="ARBA" id="ARBA00023163"/>
    </source>
</evidence>
<evidence type="ECO:0000256" key="1">
    <source>
        <dbReference type="ARBA" id="ARBA00018672"/>
    </source>
</evidence>
<dbReference type="Pfam" id="PF00072">
    <property type="entry name" value="Response_reg"/>
    <property type="match status" value="1"/>
</dbReference>
<evidence type="ECO:0000313" key="11">
    <source>
        <dbReference type="Proteomes" id="UP000529861"/>
    </source>
</evidence>
<feature type="domain" description="Sigma-54 factor interaction" evidence="8">
    <location>
        <begin position="152"/>
        <end position="381"/>
    </location>
</feature>
<dbReference type="PROSITE" id="PS50110">
    <property type="entry name" value="RESPONSE_REGULATORY"/>
    <property type="match status" value="1"/>
</dbReference>
<dbReference type="InterPro" id="IPR009057">
    <property type="entry name" value="Homeodomain-like_sf"/>
</dbReference>
<dbReference type="Proteomes" id="UP000529861">
    <property type="component" value="Unassembled WGS sequence"/>
</dbReference>
<evidence type="ECO:0000256" key="6">
    <source>
        <dbReference type="ARBA" id="ARBA00024867"/>
    </source>
</evidence>
<keyword evidence="7" id="KW-0597">Phosphoprotein</keyword>
<evidence type="ECO:0000256" key="7">
    <source>
        <dbReference type="PROSITE-ProRule" id="PRU00169"/>
    </source>
</evidence>
<evidence type="ECO:0000313" key="10">
    <source>
        <dbReference type="EMBL" id="NNG66097.1"/>
    </source>
</evidence>
<dbReference type="GO" id="GO:0043565">
    <property type="term" value="F:sequence-specific DNA binding"/>
    <property type="evidence" value="ECO:0007669"/>
    <property type="project" value="InterPro"/>
</dbReference>
<dbReference type="GO" id="GO:0005524">
    <property type="term" value="F:ATP binding"/>
    <property type="evidence" value="ECO:0007669"/>
    <property type="project" value="UniProtKB-KW"/>
</dbReference>
<dbReference type="Gene3D" id="1.10.8.60">
    <property type="match status" value="1"/>
</dbReference>
<dbReference type="Pfam" id="PF02954">
    <property type="entry name" value="HTH_8"/>
    <property type="match status" value="1"/>
</dbReference>
<comment type="caution">
    <text evidence="10">The sequence shown here is derived from an EMBL/GenBank/DDBJ whole genome shotgun (WGS) entry which is preliminary data.</text>
</comment>
<dbReference type="GO" id="GO:0000160">
    <property type="term" value="P:phosphorelay signal transduction system"/>
    <property type="evidence" value="ECO:0007669"/>
    <property type="project" value="InterPro"/>
</dbReference>
<dbReference type="EMBL" id="JABEQB010000004">
    <property type="protein sequence ID" value="NNG66097.1"/>
    <property type="molecule type" value="Genomic_DNA"/>
</dbReference>
<dbReference type="SUPFAM" id="SSF52172">
    <property type="entry name" value="CheY-like"/>
    <property type="match status" value="1"/>
</dbReference>
<dbReference type="InterPro" id="IPR001789">
    <property type="entry name" value="Sig_transdc_resp-reg_receiver"/>
</dbReference>
<keyword evidence="2" id="KW-0547">Nucleotide-binding</keyword>
<evidence type="ECO:0000256" key="4">
    <source>
        <dbReference type="ARBA" id="ARBA00023015"/>
    </source>
</evidence>
<name>A0A7Y2L6F9_9THEO</name>
<dbReference type="CDD" id="cd00009">
    <property type="entry name" value="AAA"/>
    <property type="match status" value="1"/>
</dbReference>
<reference evidence="10 11" key="1">
    <citation type="submission" date="2020-04" db="EMBL/GenBank/DDBJ databases">
        <title>Draft genome sequence of Caldanaerobacter sunterraneus. strain 1523vc isolated from Griffin hot spring, Kamchatka, Russia.</title>
        <authorList>
            <person name="Toshchakov S.V."/>
            <person name="Podosokorskaya O.A."/>
            <person name="Kublanov I.V."/>
            <person name="Korzhenkov A."/>
            <person name="Patrushev M.V."/>
        </authorList>
    </citation>
    <scope>NUCLEOTIDE SEQUENCE [LARGE SCALE GENOMIC DNA]</scope>
    <source>
        <strain evidence="10 11">1523vc</strain>
    </source>
</reference>
<dbReference type="Pfam" id="PF25601">
    <property type="entry name" value="AAA_lid_14"/>
    <property type="match status" value="1"/>
</dbReference>
<dbReference type="AlphaFoldDB" id="A0A7Y2L6F9"/>
<dbReference type="InterPro" id="IPR003593">
    <property type="entry name" value="AAA+_ATPase"/>
</dbReference>
<dbReference type="SUPFAM" id="SSF52540">
    <property type="entry name" value="P-loop containing nucleoside triphosphate hydrolases"/>
    <property type="match status" value="1"/>
</dbReference>
<evidence type="ECO:0000256" key="2">
    <source>
        <dbReference type="ARBA" id="ARBA00022741"/>
    </source>
</evidence>
<evidence type="ECO:0000259" key="8">
    <source>
        <dbReference type="PROSITE" id="PS50045"/>
    </source>
</evidence>
<sequence>MGVNKVNKGKVRKPMYRILIIDDEPTICNSLKIAFEADGYIAQFALTGKEGIRKVESFSPHAVILDLKLPDIDGISILSRIKEINENTSVIIVTAFGDIPTAVEAMKKGAYDFITKPFDVNQLKISVNHSLEKRELKIENLILKSQNQKNHFVTRDPHMLQLLKHIELIALSDVNVLIYGETGTGKELIARLIHEKSHRSKGPFIAVNCGSIPPSLFESEIFGHEKNAFTGATEKKPGLLELADQGSFFLDEIGELPLEVQSKLLRFLEEKRIRRVGGLKTFPVDVRIIAATNRDLKKEVENNKFRSDLYYRLNVAEIFIPPLRERKSDIPLLVNYYIDLFNKQFKKNIKGVSPEAMEYLKNYSWPGNVRELKNVLERIFVLIQDDWITEKDLPSDLVQGKTFITNSSKHFSEDSKFLPLEEIEKQHISKALILSKGNITKAAELLRISRFALYRRIEKYGLKIEELTK</sequence>
<proteinExistence type="predicted"/>